<proteinExistence type="predicted"/>
<feature type="compositionally biased region" description="Basic and acidic residues" evidence="3">
    <location>
        <begin position="354"/>
        <end position="385"/>
    </location>
</feature>
<keyword evidence="2" id="KW-0479">Metal-binding</keyword>
<accession>A0AAN7U9S1</accession>
<feature type="domain" description="DDE Tnp4" evidence="4">
    <location>
        <begin position="127"/>
        <end position="271"/>
    </location>
</feature>
<name>A0AAN7U9S1_9MYCE</name>
<evidence type="ECO:0000256" key="2">
    <source>
        <dbReference type="ARBA" id="ARBA00022723"/>
    </source>
</evidence>
<dbReference type="PANTHER" id="PTHR34500">
    <property type="entry name" value="EXPRESSED PROTEIN"/>
    <property type="match status" value="1"/>
</dbReference>
<feature type="region of interest" description="Disordered" evidence="3">
    <location>
        <begin position="292"/>
        <end position="314"/>
    </location>
</feature>
<dbReference type="Pfam" id="PF13359">
    <property type="entry name" value="DDE_Tnp_4"/>
    <property type="match status" value="1"/>
</dbReference>
<dbReference type="PANTHER" id="PTHR34500:SF1">
    <property type="entry name" value="DDE TNP4 DOMAIN-CONTAINING PROTEIN"/>
    <property type="match status" value="1"/>
</dbReference>
<keyword evidence="6" id="KW-1185">Reference proteome</keyword>
<organism evidence="5 6">
    <name type="scientific">Dictyostelium firmibasis</name>
    <dbReference type="NCBI Taxonomy" id="79012"/>
    <lineage>
        <taxon>Eukaryota</taxon>
        <taxon>Amoebozoa</taxon>
        <taxon>Evosea</taxon>
        <taxon>Eumycetozoa</taxon>
        <taxon>Dictyostelia</taxon>
        <taxon>Dictyosteliales</taxon>
        <taxon>Dictyosteliaceae</taxon>
        <taxon>Dictyostelium</taxon>
    </lineage>
</organism>
<dbReference type="Proteomes" id="UP001344447">
    <property type="component" value="Unassembled WGS sequence"/>
</dbReference>
<sequence>MGLKRTKKIKIGFESFNDKDFKKRFYFPKEVLKKAFNEISVFNNKLREDHLLWLVDYLKFYTTINDRAEKFNVSPRNFQTKIWEVLDATTNLGMGANFTDKDNPDYQIKDLVSENGYLSMAIDGTPCSISTKDQSFYNGRLKDTLVTYEVGCNLVNGQVIWVCGPFKGESSDFSNFKSTLAKIPMKPGEKYVADRGYAGDPKILTLKKKPKGEELSNNDILRNNWIKRHCIIIENVFSVLDSFRFKSERWIANSPIRRHMLSFNFIIYLHNISISMYEHGRAEQIIKELNGTTSGIGYNDDDDDEEEDKDKDKDEDEVEAFLLDFDKNEKENEIKIKIEIEIENEIENEIEIEIKNVNENENENKNKKENEKENEKENKNEKENEYEVSPLFI</sequence>
<evidence type="ECO:0000313" key="6">
    <source>
        <dbReference type="Proteomes" id="UP001344447"/>
    </source>
</evidence>
<reference evidence="5 6" key="1">
    <citation type="submission" date="2023-11" db="EMBL/GenBank/DDBJ databases">
        <title>Dfirmibasis_genome.</title>
        <authorList>
            <person name="Edelbroek B."/>
            <person name="Kjellin J."/>
            <person name="Jerlstrom-Hultqvist J."/>
            <person name="Soderbom F."/>
        </authorList>
    </citation>
    <scope>NUCLEOTIDE SEQUENCE [LARGE SCALE GENOMIC DNA]</scope>
    <source>
        <strain evidence="5 6">TNS-C-14</strain>
    </source>
</reference>
<comment type="caution">
    <text evidence="5">The sequence shown here is derived from an EMBL/GenBank/DDBJ whole genome shotgun (WGS) entry which is preliminary data.</text>
</comment>
<dbReference type="AlphaFoldDB" id="A0AAN7U9S1"/>
<feature type="region of interest" description="Disordered" evidence="3">
    <location>
        <begin position="354"/>
        <end position="393"/>
    </location>
</feature>
<evidence type="ECO:0000259" key="4">
    <source>
        <dbReference type="Pfam" id="PF13359"/>
    </source>
</evidence>
<comment type="cofactor">
    <cofactor evidence="1">
        <name>a divalent metal cation</name>
        <dbReference type="ChEBI" id="CHEBI:60240"/>
    </cofactor>
</comment>
<feature type="compositionally biased region" description="Acidic residues" evidence="3">
    <location>
        <begin position="299"/>
        <end position="314"/>
    </location>
</feature>
<dbReference type="EMBL" id="JAVFKY010000001">
    <property type="protein sequence ID" value="KAK5582868.1"/>
    <property type="molecule type" value="Genomic_DNA"/>
</dbReference>
<evidence type="ECO:0000256" key="3">
    <source>
        <dbReference type="SAM" id="MobiDB-lite"/>
    </source>
</evidence>
<dbReference type="GO" id="GO:0046872">
    <property type="term" value="F:metal ion binding"/>
    <property type="evidence" value="ECO:0007669"/>
    <property type="project" value="UniProtKB-KW"/>
</dbReference>
<gene>
    <name evidence="5" type="ORF">RB653_004457</name>
</gene>
<protein>
    <recommendedName>
        <fullName evidence="4">DDE Tnp4 domain-containing protein</fullName>
    </recommendedName>
</protein>
<evidence type="ECO:0000256" key="1">
    <source>
        <dbReference type="ARBA" id="ARBA00001968"/>
    </source>
</evidence>
<dbReference type="InterPro" id="IPR027806">
    <property type="entry name" value="HARBI1_dom"/>
</dbReference>
<evidence type="ECO:0000313" key="5">
    <source>
        <dbReference type="EMBL" id="KAK5582868.1"/>
    </source>
</evidence>